<accession>X0YSP9</accession>
<gene>
    <name evidence="4" type="ORF">S01H1_75751</name>
</gene>
<dbReference type="EMBL" id="BARS01050786">
    <property type="protein sequence ID" value="GAG51403.1"/>
    <property type="molecule type" value="Genomic_DNA"/>
</dbReference>
<dbReference type="GO" id="GO:0140662">
    <property type="term" value="F:ATP-dependent protein folding chaperone"/>
    <property type="evidence" value="ECO:0007669"/>
    <property type="project" value="InterPro"/>
</dbReference>
<dbReference type="GO" id="GO:0005524">
    <property type="term" value="F:ATP binding"/>
    <property type="evidence" value="ECO:0007669"/>
    <property type="project" value="UniProtKB-KW"/>
</dbReference>
<dbReference type="InterPro" id="IPR002423">
    <property type="entry name" value="Cpn60/GroEL/TCP-1"/>
</dbReference>
<protein>
    <recommendedName>
        <fullName evidence="5">Thermosome subunit</fullName>
    </recommendedName>
</protein>
<dbReference type="AlphaFoldDB" id="X0YSP9"/>
<proteinExistence type="predicted"/>
<keyword evidence="3" id="KW-0143">Chaperone</keyword>
<dbReference type="InterPro" id="IPR017998">
    <property type="entry name" value="Chaperone_TCP-1"/>
</dbReference>
<dbReference type="PANTHER" id="PTHR11353">
    <property type="entry name" value="CHAPERONIN"/>
    <property type="match status" value="1"/>
</dbReference>
<feature type="non-terminal residue" evidence="4">
    <location>
        <position position="1"/>
    </location>
</feature>
<evidence type="ECO:0000313" key="4">
    <source>
        <dbReference type="EMBL" id="GAG51403.1"/>
    </source>
</evidence>
<evidence type="ECO:0000256" key="3">
    <source>
        <dbReference type="ARBA" id="ARBA00023186"/>
    </source>
</evidence>
<keyword evidence="2" id="KW-0067">ATP-binding</keyword>
<name>X0YSP9_9ZZZZ</name>
<evidence type="ECO:0008006" key="5">
    <source>
        <dbReference type="Google" id="ProtNLM"/>
    </source>
</evidence>
<evidence type="ECO:0000256" key="2">
    <source>
        <dbReference type="ARBA" id="ARBA00022840"/>
    </source>
</evidence>
<evidence type="ECO:0000256" key="1">
    <source>
        <dbReference type="ARBA" id="ARBA00022741"/>
    </source>
</evidence>
<dbReference type="SUPFAM" id="SSF48592">
    <property type="entry name" value="GroEL equatorial domain-like"/>
    <property type="match status" value="1"/>
</dbReference>
<reference evidence="4" key="1">
    <citation type="journal article" date="2014" name="Front. Microbiol.">
        <title>High frequency of phylogenetically diverse reductive dehalogenase-homologous genes in deep subseafloor sedimentary metagenomes.</title>
        <authorList>
            <person name="Kawai M."/>
            <person name="Futagami T."/>
            <person name="Toyoda A."/>
            <person name="Takaki Y."/>
            <person name="Nishi S."/>
            <person name="Hori S."/>
            <person name="Arai W."/>
            <person name="Tsubouchi T."/>
            <person name="Morono Y."/>
            <person name="Uchiyama I."/>
            <person name="Ito T."/>
            <person name="Fujiyama A."/>
            <person name="Inagaki F."/>
            <person name="Takami H."/>
        </authorList>
    </citation>
    <scope>NUCLEOTIDE SEQUENCE</scope>
    <source>
        <strain evidence="4">Expedition CK06-06</strain>
    </source>
</reference>
<dbReference type="InterPro" id="IPR027413">
    <property type="entry name" value="GROEL-like_equatorial_sf"/>
</dbReference>
<keyword evidence="1" id="KW-0547">Nucleotide-binding</keyword>
<dbReference type="Gene3D" id="1.10.560.10">
    <property type="entry name" value="GroEL-like equatorial domain"/>
    <property type="match status" value="1"/>
</dbReference>
<organism evidence="4">
    <name type="scientific">marine sediment metagenome</name>
    <dbReference type="NCBI Taxonomy" id="412755"/>
    <lineage>
        <taxon>unclassified sequences</taxon>
        <taxon>metagenomes</taxon>
        <taxon>ecological metagenomes</taxon>
    </lineage>
</organism>
<dbReference type="Pfam" id="PF00118">
    <property type="entry name" value="Cpn60_TCP1"/>
    <property type="match status" value="1"/>
</dbReference>
<comment type="caution">
    <text evidence="4">The sequence shown here is derived from an EMBL/GenBank/DDBJ whole genome shotgun (WGS) entry which is preliminary data.</text>
</comment>
<sequence>ANSLSGREQLAVQEFANALEFIPSTLAENAGFDPIDVLTELKSRHDNGEKFTGINIFNNRVENSLQAGIIEPVKIKMQAISSASEVAIMILRIDDVLASKSRGGPVGQPGMGMTGME</sequence>